<reference evidence="1 2" key="1">
    <citation type="submission" date="2020-08" db="EMBL/GenBank/DDBJ databases">
        <title>Sequencing the genomes of 1000 actinobacteria strains.</title>
        <authorList>
            <person name="Klenk H.-P."/>
        </authorList>
    </citation>
    <scope>NUCLEOTIDE SEQUENCE [LARGE SCALE GENOMIC DNA]</scope>
    <source>
        <strain evidence="1 2">DSM 45886</strain>
    </source>
</reference>
<organism evidence="1 2">
    <name type="scientific">Micromonospora polyrhachis</name>
    <dbReference type="NCBI Taxonomy" id="1282883"/>
    <lineage>
        <taxon>Bacteria</taxon>
        <taxon>Bacillati</taxon>
        <taxon>Actinomycetota</taxon>
        <taxon>Actinomycetes</taxon>
        <taxon>Micromonosporales</taxon>
        <taxon>Micromonosporaceae</taxon>
        <taxon>Micromonospora</taxon>
    </lineage>
</organism>
<keyword evidence="2" id="KW-1185">Reference proteome</keyword>
<evidence type="ECO:0000313" key="1">
    <source>
        <dbReference type="EMBL" id="MBB4956591.1"/>
    </source>
</evidence>
<name>A0A7W7SLE7_9ACTN</name>
<accession>A0A7W7SLE7</accession>
<dbReference type="EMBL" id="JACHJW010000001">
    <property type="protein sequence ID" value="MBB4956591.1"/>
    <property type="molecule type" value="Genomic_DNA"/>
</dbReference>
<sequence length="57" mass="6416">MRESVPPAWVSSNEPSAFASREIPAVVPEMGVDESMVRRSLKMRSIRWSAWLTGLRA</sequence>
<comment type="caution">
    <text evidence="1">The sequence shown here is derived from an EMBL/GenBank/DDBJ whole genome shotgun (WGS) entry which is preliminary data.</text>
</comment>
<dbReference type="Proteomes" id="UP000578819">
    <property type="component" value="Unassembled WGS sequence"/>
</dbReference>
<protein>
    <submittedName>
        <fullName evidence="1">Uncharacterized protein</fullName>
    </submittedName>
</protein>
<dbReference type="AlphaFoldDB" id="A0A7W7SLE7"/>
<proteinExistence type="predicted"/>
<evidence type="ECO:0000313" key="2">
    <source>
        <dbReference type="Proteomes" id="UP000578819"/>
    </source>
</evidence>
<gene>
    <name evidence="1" type="ORF">FHR38_000324</name>
</gene>